<evidence type="ECO:0000259" key="16">
    <source>
        <dbReference type="PROSITE" id="PS51195"/>
    </source>
</evidence>
<feature type="transmembrane region" description="Helical" evidence="13">
    <location>
        <begin position="87"/>
        <end position="106"/>
    </location>
</feature>
<dbReference type="GO" id="GO:0003723">
    <property type="term" value="F:RNA binding"/>
    <property type="evidence" value="ECO:0007669"/>
    <property type="project" value="UniProtKB-KW"/>
</dbReference>
<dbReference type="PANTHER" id="PTHR47959:SF8">
    <property type="entry name" value="RNA HELICASE"/>
    <property type="match status" value="1"/>
</dbReference>
<dbReference type="GO" id="GO:0003724">
    <property type="term" value="F:RNA helicase activity"/>
    <property type="evidence" value="ECO:0007669"/>
    <property type="project" value="UniProtKB-EC"/>
</dbReference>
<feature type="compositionally biased region" description="Basic residues" evidence="12">
    <location>
        <begin position="949"/>
        <end position="965"/>
    </location>
</feature>
<dbReference type="SMART" id="SM01123">
    <property type="entry name" value="DBP10CT"/>
    <property type="match status" value="1"/>
</dbReference>
<comment type="catalytic activity">
    <reaction evidence="10">
        <text>ATP + H2O = ADP + phosphate + H(+)</text>
        <dbReference type="Rhea" id="RHEA:13065"/>
        <dbReference type="ChEBI" id="CHEBI:15377"/>
        <dbReference type="ChEBI" id="CHEBI:15378"/>
        <dbReference type="ChEBI" id="CHEBI:30616"/>
        <dbReference type="ChEBI" id="CHEBI:43474"/>
        <dbReference type="ChEBI" id="CHEBI:456216"/>
        <dbReference type="EC" id="3.6.4.13"/>
    </reaction>
</comment>
<sequence length="965" mass="110289">MQTSISVNEMRKTHFKIFLSFINFDTLVPIILILLVNTIAFLNVECCIIVFLVLPVALSSYYIYCAKKNARTNFFLYSAFIRFNHKYFFMGCIACFCALSLFANLSLTSVCHPFQIFSVVGIVILLPDDCSGVFIEVDIALCFVGAIFALELAIALLFLIIHQVFLISKGVTSTEYCLKGDRKSRSNCDEMNEIPGFSTILTDKNDFQDEDNKKSSKNKKSGGFQAMGLSQPVLKGIQKRGYKIPTPIQRRTIPVILEGRDVVAMAKTGSGKTACFLIPLLEKLKQRQIKSSGPRALILSPTRELAIQTFKFIKELGKFHDLKCILVLGGDSMDSQFSAIHQHPDVVVATPGRFLHVCMEMDLKLSSIQYIVFDEADRLFEMGFGEQLNETIRRLPESRQTVMFSATLPKLLVDFAKAGLSDPVLIRLDVESKIPEALELKFIFSRPDERYATLLVLIKHMIPSKAQTVIFAGTQHHVELISTLLTKSNVSNTFVYSNLDPSARKINTAKFTQSKVNVLVVTDIAARGIDIPSLDYVINFHFPGKPKLFIHRVGRCARAGRSGTAYSIFSTDDEAHLLDLHLFLNRPFDIKDSKSVGTCPPELIEEEQQVVLRQINDSDVANIYRISNNAYKAYIQTRPAASVESNKKVKNIKFNTLRMLDDFKSILPASNIVANSDEYVANLLDKMKQYKAKTTIFELNPKLKSEQFIVMTNKRKAHSERIENYHKKQEELAKEDHVIQRSDDDDYSDDDGGEDPDENKRRRKKKKKKVKTFEPSQMRDVDFYIPHQPSDKITEEGFAINSFTREAQQAEFSVAGDTVDSQRLNKTLQRWDRKKKKMVNVEDPRTGKIRTEHGVWIAASYKTDRYAKWKERSKIDEQVERDDDSDNEDLKPQIRKNHPHTHWGRHNAKVDQMKRIDPELKNKEQLMKQRLRKQRIQSRELAAKQKNEQKRKRALARKSGKPKSR</sequence>
<dbReference type="PROSITE" id="PS00039">
    <property type="entry name" value="DEAD_ATP_HELICASE"/>
    <property type="match status" value="1"/>
</dbReference>
<dbReference type="Gene3D" id="3.40.50.300">
    <property type="entry name" value="P-loop containing nucleotide triphosphate hydrolases"/>
    <property type="match status" value="2"/>
</dbReference>
<dbReference type="SUPFAM" id="SSF52540">
    <property type="entry name" value="P-loop containing nucleoside triphosphate hydrolases"/>
    <property type="match status" value="2"/>
</dbReference>
<dbReference type="CDD" id="cd18787">
    <property type="entry name" value="SF2_C_DEAD"/>
    <property type="match status" value="1"/>
</dbReference>
<evidence type="ECO:0000256" key="9">
    <source>
        <dbReference type="ARBA" id="ARBA00023242"/>
    </source>
</evidence>
<dbReference type="GO" id="GO:0005730">
    <property type="term" value="C:nucleolus"/>
    <property type="evidence" value="ECO:0007669"/>
    <property type="project" value="UniProtKB-SubCell"/>
</dbReference>
<dbReference type="EC" id="3.6.4.13" evidence="3"/>
<evidence type="ECO:0000256" key="8">
    <source>
        <dbReference type="ARBA" id="ARBA00022884"/>
    </source>
</evidence>
<dbReference type="SMART" id="SM00490">
    <property type="entry name" value="HELICc"/>
    <property type="match status" value="1"/>
</dbReference>
<accession>A0A1J1J9R9</accession>
<feature type="compositionally biased region" description="Basic and acidic residues" evidence="12">
    <location>
        <begin position="908"/>
        <end position="927"/>
    </location>
</feature>
<keyword evidence="13" id="KW-1133">Transmembrane helix</keyword>
<evidence type="ECO:0000256" key="7">
    <source>
        <dbReference type="ARBA" id="ARBA00022840"/>
    </source>
</evidence>
<dbReference type="SMART" id="SM00487">
    <property type="entry name" value="DEXDc"/>
    <property type="match status" value="1"/>
</dbReference>
<feature type="domain" description="Helicase C-terminal" evidence="15">
    <location>
        <begin position="456"/>
        <end position="607"/>
    </location>
</feature>
<keyword evidence="5" id="KW-0378">Hydrolase</keyword>
<gene>
    <name evidence="17" type="ORF">CLUMA_CG021282</name>
</gene>
<protein>
    <recommendedName>
        <fullName evidence="3">RNA helicase</fullName>
        <ecNumber evidence="3">3.6.4.13</ecNumber>
    </recommendedName>
</protein>
<dbReference type="OrthoDB" id="10261375at2759"/>
<keyword evidence="18" id="KW-1185">Reference proteome</keyword>
<dbReference type="STRING" id="568069.A0A1J1J9R9"/>
<feature type="compositionally biased region" description="Basic and acidic residues" evidence="12">
    <location>
        <begin position="203"/>
        <end position="214"/>
    </location>
</feature>
<dbReference type="GO" id="GO:0005524">
    <property type="term" value="F:ATP binding"/>
    <property type="evidence" value="ECO:0007669"/>
    <property type="project" value="UniProtKB-KW"/>
</dbReference>
<feature type="compositionally biased region" description="Basic residues" evidence="12">
    <location>
        <begin position="893"/>
        <end position="907"/>
    </location>
</feature>
<feature type="domain" description="Helicase ATP-binding" evidence="14">
    <location>
        <begin position="253"/>
        <end position="426"/>
    </location>
</feature>
<dbReference type="GO" id="GO:0010468">
    <property type="term" value="P:regulation of gene expression"/>
    <property type="evidence" value="ECO:0007669"/>
    <property type="project" value="UniProtKB-ARBA"/>
</dbReference>
<dbReference type="Pfam" id="PF00270">
    <property type="entry name" value="DEAD"/>
    <property type="match status" value="1"/>
</dbReference>
<dbReference type="InterPro" id="IPR000629">
    <property type="entry name" value="RNA-helicase_DEAD-box_CS"/>
</dbReference>
<feature type="short sequence motif" description="Q motif" evidence="11">
    <location>
        <begin position="222"/>
        <end position="250"/>
    </location>
</feature>
<feature type="region of interest" description="Disordered" evidence="12">
    <location>
        <begin position="203"/>
        <end position="226"/>
    </location>
</feature>
<dbReference type="Pfam" id="PF08147">
    <property type="entry name" value="DBP10CT"/>
    <property type="match status" value="1"/>
</dbReference>
<keyword evidence="7" id="KW-0067">ATP-binding</keyword>
<organism evidence="17 18">
    <name type="scientific">Clunio marinus</name>
    <dbReference type="NCBI Taxonomy" id="568069"/>
    <lineage>
        <taxon>Eukaryota</taxon>
        <taxon>Metazoa</taxon>
        <taxon>Ecdysozoa</taxon>
        <taxon>Arthropoda</taxon>
        <taxon>Hexapoda</taxon>
        <taxon>Insecta</taxon>
        <taxon>Pterygota</taxon>
        <taxon>Neoptera</taxon>
        <taxon>Endopterygota</taxon>
        <taxon>Diptera</taxon>
        <taxon>Nematocera</taxon>
        <taxon>Chironomoidea</taxon>
        <taxon>Chironomidae</taxon>
        <taxon>Clunio</taxon>
    </lineage>
</organism>
<feature type="compositionally biased region" description="Basic residues" evidence="12">
    <location>
        <begin position="761"/>
        <end position="770"/>
    </location>
</feature>
<evidence type="ECO:0000256" key="1">
    <source>
        <dbReference type="ARBA" id="ARBA00004604"/>
    </source>
</evidence>
<keyword evidence="8" id="KW-0694">RNA-binding</keyword>
<dbReference type="PROSITE" id="PS51195">
    <property type="entry name" value="Q_MOTIF"/>
    <property type="match status" value="1"/>
</dbReference>
<dbReference type="GO" id="GO:0016887">
    <property type="term" value="F:ATP hydrolysis activity"/>
    <property type="evidence" value="ECO:0007669"/>
    <property type="project" value="RHEA"/>
</dbReference>
<dbReference type="InterPro" id="IPR027417">
    <property type="entry name" value="P-loop_NTPase"/>
</dbReference>
<keyword evidence="9" id="KW-0539">Nucleus</keyword>
<proteinExistence type="inferred from homology"/>
<comment type="similarity">
    <text evidence="2">Belongs to the DEAD box helicase family. DDX54/DBP10 subfamily.</text>
</comment>
<evidence type="ECO:0000256" key="10">
    <source>
        <dbReference type="ARBA" id="ARBA00047984"/>
    </source>
</evidence>
<dbReference type="PROSITE" id="PS51192">
    <property type="entry name" value="HELICASE_ATP_BIND_1"/>
    <property type="match status" value="1"/>
</dbReference>
<evidence type="ECO:0000256" key="3">
    <source>
        <dbReference type="ARBA" id="ARBA00012552"/>
    </source>
</evidence>
<keyword evidence="13" id="KW-0812">Transmembrane</keyword>
<evidence type="ECO:0000256" key="5">
    <source>
        <dbReference type="ARBA" id="ARBA00022801"/>
    </source>
</evidence>
<comment type="subcellular location">
    <subcellularLocation>
        <location evidence="1">Nucleus</location>
        <location evidence="1">Nucleolus</location>
    </subcellularLocation>
</comment>
<evidence type="ECO:0000259" key="15">
    <source>
        <dbReference type="PROSITE" id="PS51194"/>
    </source>
</evidence>
<feature type="compositionally biased region" description="Basic and acidic residues" evidence="12">
    <location>
        <begin position="729"/>
        <end position="742"/>
    </location>
</feature>
<evidence type="ECO:0000256" key="11">
    <source>
        <dbReference type="PROSITE-ProRule" id="PRU00552"/>
    </source>
</evidence>
<dbReference type="Pfam" id="PF00271">
    <property type="entry name" value="Helicase_C"/>
    <property type="match status" value="1"/>
</dbReference>
<dbReference type="EMBL" id="CVRI01000075">
    <property type="protein sequence ID" value="CRL08620.1"/>
    <property type="molecule type" value="Genomic_DNA"/>
</dbReference>
<dbReference type="Proteomes" id="UP000183832">
    <property type="component" value="Unassembled WGS sequence"/>
</dbReference>
<feature type="transmembrane region" description="Helical" evidence="13">
    <location>
        <begin position="112"/>
        <end position="127"/>
    </location>
</feature>
<dbReference type="InterPro" id="IPR011545">
    <property type="entry name" value="DEAD/DEAH_box_helicase_dom"/>
</dbReference>
<dbReference type="InterPro" id="IPR001650">
    <property type="entry name" value="Helicase_C-like"/>
</dbReference>
<feature type="transmembrane region" description="Helical" evidence="13">
    <location>
        <begin position="48"/>
        <end position="66"/>
    </location>
</feature>
<dbReference type="FunFam" id="3.40.50.300:FF:000865">
    <property type="entry name" value="ATP-dependent RNA helicase DDX54"/>
    <property type="match status" value="1"/>
</dbReference>
<dbReference type="InterPro" id="IPR014001">
    <property type="entry name" value="Helicase_ATP-bd"/>
</dbReference>
<dbReference type="PROSITE" id="PS51194">
    <property type="entry name" value="HELICASE_CTER"/>
    <property type="match status" value="1"/>
</dbReference>
<evidence type="ECO:0000313" key="17">
    <source>
        <dbReference type="EMBL" id="CRL08620.1"/>
    </source>
</evidence>
<dbReference type="AlphaFoldDB" id="A0A1J1J9R9"/>
<dbReference type="InterPro" id="IPR033517">
    <property type="entry name" value="DDX54/DBP10_DEAD-box_helicase"/>
</dbReference>
<dbReference type="PANTHER" id="PTHR47959">
    <property type="entry name" value="ATP-DEPENDENT RNA HELICASE RHLE-RELATED"/>
    <property type="match status" value="1"/>
</dbReference>
<dbReference type="CDD" id="cd17959">
    <property type="entry name" value="DEADc_DDX54"/>
    <property type="match status" value="1"/>
</dbReference>
<reference evidence="17 18" key="1">
    <citation type="submission" date="2015-04" db="EMBL/GenBank/DDBJ databases">
        <authorList>
            <person name="Syromyatnikov M.Y."/>
            <person name="Popov V.N."/>
        </authorList>
    </citation>
    <scope>NUCLEOTIDE SEQUENCE [LARGE SCALE GENOMIC DNA]</scope>
</reference>
<keyword evidence="4" id="KW-0547">Nucleotide-binding</keyword>
<name>A0A1J1J9R9_9DIPT</name>
<feature type="compositionally biased region" description="Acidic residues" evidence="12">
    <location>
        <begin position="743"/>
        <end position="757"/>
    </location>
</feature>
<feature type="transmembrane region" description="Helical" evidence="13">
    <location>
        <begin position="139"/>
        <end position="161"/>
    </location>
</feature>
<dbReference type="InterPro" id="IPR012541">
    <property type="entry name" value="DBP10_C"/>
</dbReference>
<feature type="transmembrane region" description="Helical" evidence="13">
    <location>
        <begin position="21"/>
        <end position="42"/>
    </location>
</feature>
<evidence type="ECO:0000256" key="4">
    <source>
        <dbReference type="ARBA" id="ARBA00022741"/>
    </source>
</evidence>
<keyword evidence="13" id="KW-0472">Membrane</keyword>
<evidence type="ECO:0000256" key="6">
    <source>
        <dbReference type="ARBA" id="ARBA00022806"/>
    </source>
</evidence>
<keyword evidence="6" id="KW-0347">Helicase</keyword>
<evidence type="ECO:0000259" key="14">
    <source>
        <dbReference type="PROSITE" id="PS51192"/>
    </source>
</evidence>
<feature type="domain" description="DEAD-box RNA helicase Q" evidence="16">
    <location>
        <begin position="222"/>
        <end position="250"/>
    </location>
</feature>
<dbReference type="InterPro" id="IPR050079">
    <property type="entry name" value="DEAD_box_RNA_helicase"/>
</dbReference>
<evidence type="ECO:0000256" key="12">
    <source>
        <dbReference type="SAM" id="MobiDB-lite"/>
    </source>
</evidence>
<evidence type="ECO:0000256" key="13">
    <source>
        <dbReference type="SAM" id="Phobius"/>
    </source>
</evidence>
<feature type="compositionally biased region" description="Basic and acidic residues" evidence="12">
    <location>
        <begin position="937"/>
        <end position="948"/>
    </location>
</feature>
<dbReference type="GO" id="GO:0005829">
    <property type="term" value="C:cytosol"/>
    <property type="evidence" value="ECO:0007669"/>
    <property type="project" value="TreeGrafter"/>
</dbReference>
<feature type="region of interest" description="Disordered" evidence="12">
    <location>
        <begin position="729"/>
        <end position="773"/>
    </location>
</feature>
<feature type="region of interest" description="Disordered" evidence="12">
    <location>
        <begin position="876"/>
        <end position="965"/>
    </location>
</feature>
<evidence type="ECO:0000256" key="2">
    <source>
        <dbReference type="ARBA" id="ARBA00010379"/>
    </source>
</evidence>
<evidence type="ECO:0000313" key="18">
    <source>
        <dbReference type="Proteomes" id="UP000183832"/>
    </source>
</evidence>
<dbReference type="InterPro" id="IPR014014">
    <property type="entry name" value="RNA_helicase_DEAD_Q_motif"/>
</dbReference>